<protein>
    <submittedName>
        <fullName evidence="1">Uncharacterized protein</fullName>
    </submittedName>
</protein>
<accession>A0A0K0E4J2</accession>
<name>A0A0K0E4J2_STRER</name>
<sequence>MIKCLDIFFDVCVNEWKLHIKQSHYGNDNIFIGK</sequence>
<proteinExistence type="predicted"/>
<organism evidence="1">
    <name type="scientific">Strongyloides stercoralis</name>
    <name type="common">Threadworm</name>
    <dbReference type="NCBI Taxonomy" id="6248"/>
    <lineage>
        <taxon>Eukaryota</taxon>
        <taxon>Metazoa</taxon>
        <taxon>Ecdysozoa</taxon>
        <taxon>Nematoda</taxon>
        <taxon>Chromadorea</taxon>
        <taxon>Rhabditida</taxon>
        <taxon>Tylenchina</taxon>
        <taxon>Panagrolaimomorpha</taxon>
        <taxon>Strongyloidoidea</taxon>
        <taxon>Strongyloididae</taxon>
        <taxon>Strongyloides</taxon>
    </lineage>
</organism>
<dbReference type="WBParaSite" id="SSTP_0000441200.1">
    <property type="protein sequence ID" value="SSTP_0000441200.1"/>
    <property type="gene ID" value="SSTP_0000441200"/>
</dbReference>
<evidence type="ECO:0000313" key="1">
    <source>
        <dbReference type="WBParaSite" id="SSTP_0000441200.1"/>
    </source>
</evidence>
<reference evidence="1" key="1">
    <citation type="submission" date="2015-08" db="UniProtKB">
        <authorList>
            <consortium name="WormBaseParasite"/>
        </authorList>
    </citation>
    <scope>IDENTIFICATION</scope>
</reference>
<dbReference type="AlphaFoldDB" id="A0A0K0E4J2"/>